<dbReference type="PROSITE" id="PS00018">
    <property type="entry name" value="EF_HAND_1"/>
    <property type="match status" value="1"/>
</dbReference>
<dbReference type="EMBL" id="CAJNJA010054363">
    <property type="protein sequence ID" value="CAE7853454.1"/>
    <property type="molecule type" value="Genomic_DNA"/>
</dbReference>
<organism evidence="4 5">
    <name type="scientific">Symbiodinium necroappetens</name>
    <dbReference type="NCBI Taxonomy" id="1628268"/>
    <lineage>
        <taxon>Eukaryota</taxon>
        <taxon>Sar</taxon>
        <taxon>Alveolata</taxon>
        <taxon>Dinophyceae</taxon>
        <taxon>Suessiales</taxon>
        <taxon>Symbiodiniaceae</taxon>
        <taxon>Symbiodinium</taxon>
    </lineage>
</organism>
<sequence>MAISFAARITPPLQIPHVRSHNAASRSPRSLSPALYTSRSSGHVSVPLYSPHSVCVPTGTPTLLAGRRQPGDVHKVPSLTSLSGMSKMRRMPIRMDSTASTASTEASPYGRALSRDSYTERLDEELRILCESIDQDKDGRISKWELFRAVQKSQEIARTLLPGRDPSIVMKCPDTFDEVDRLYHKISGGQERISYATFALYWQQAQAPKDNGPRDLQDVFNMIDAGRPYRPNEQ</sequence>
<keyword evidence="1" id="KW-0106">Calcium</keyword>
<dbReference type="PROSITE" id="PS50222">
    <property type="entry name" value="EF_HAND_2"/>
    <property type="match status" value="1"/>
</dbReference>
<dbReference type="InterPro" id="IPR002048">
    <property type="entry name" value="EF_hand_dom"/>
</dbReference>
<feature type="domain" description="EF-hand" evidence="3">
    <location>
        <begin position="121"/>
        <end position="156"/>
    </location>
</feature>
<evidence type="ECO:0000256" key="2">
    <source>
        <dbReference type="SAM" id="MobiDB-lite"/>
    </source>
</evidence>
<dbReference type="OrthoDB" id="414220at2759"/>
<feature type="compositionally biased region" description="Low complexity" evidence="2">
    <location>
        <begin position="23"/>
        <end position="35"/>
    </location>
</feature>
<dbReference type="InterPro" id="IPR018247">
    <property type="entry name" value="EF_Hand_1_Ca_BS"/>
</dbReference>
<evidence type="ECO:0000313" key="4">
    <source>
        <dbReference type="EMBL" id="CAE7853454.1"/>
    </source>
</evidence>
<dbReference type="Proteomes" id="UP000601435">
    <property type="component" value="Unassembled WGS sequence"/>
</dbReference>
<evidence type="ECO:0000259" key="3">
    <source>
        <dbReference type="PROSITE" id="PS50222"/>
    </source>
</evidence>
<accession>A0A813A302</accession>
<protein>
    <recommendedName>
        <fullName evidence="3">EF-hand domain-containing protein</fullName>
    </recommendedName>
</protein>
<reference evidence="4" key="1">
    <citation type="submission" date="2021-02" db="EMBL/GenBank/DDBJ databases">
        <authorList>
            <person name="Dougan E. K."/>
            <person name="Rhodes N."/>
            <person name="Thang M."/>
            <person name="Chan C."/>
        </authorList>
    </citation>
    <scope>NUCLEOTIDE SEQUENCE</scope>
</reference>
<dbReference type="SUPFAM" id="SSF47473">
    <property type="entry name" value="EF-hand"/>
    <property type="match status" value="1"/>
</dbReference>
<dbReference type="InterPro" id="IPR011992">
    <property type="entry name" value="EF-hand-dom_pair"/>
</dbReference>
<feature type="region of interest" description="Disordered" evidence="2">
    <location>
        <begin position="17"/>
        <end position="37"/>
    </location>
</feature>
<keyword evidence="5" id="KW-1185">Reference proteome</keyword>
<dbReference type="GO" id="GO:0005509">
    <property type="term" value="F:calcium ion binding"/>
    <property type="evidence" value="ECO:0007669"/>
    <property type="project" value="InterPro"/>
</dbReference>
<proteinExistence type="predicted"/>
<dbReference type="Gene3D" id="1.10.238.10">
    <property type="entry name" value="EF-hand"/>
    <property type="match status" value="1"/>
</dbReference>
<evidence type="ECO:0000313" key="5">
    <source>
        <dbReference type="Proteomes" id="UP000601435"/>
    </source>
</evidence>
<gene>
    <name evidence="4" type="ORF">SNEC2469_LOCUS26578</name>
</gene>
<feature type="region of interest" description="Disordered" evidence="2">
    <location>
        <begin position="60"/>
        <end position="79"/>
    </location>
</feature>
<evidence type="ECO:0000256" key="1">
    <source>
        <dbReference type="ARBA" id="ARBA00022837"/>
    </source>
</evidence>
<name>A0A813A302_9DINO</name>
<dbReference type="AlphaFoldDB" id="A0A813A302"/>
<comment type="caution">
    <text evidence="4">The sequence shown here is derived from an EMBL/GenBank/DDBJ whole genome shotgun (WGS) entry which is preliminary data.</text>
</comment>